<sequence length="236" mass="25800">MIDLFALKRAIGKLEEDLVMKILRDFTETNPSEEEAEKAVAACQDGMEVIGDMFERGEYFVGDLIFAGELLTDAMEMLKSVMESKVSLKFGTIVVGTVHGDLHDIGKNIFISMVEAAGFEVYDMGIDQPLQAFVDIVKKLNPDIIGMSGVLTSSLKSMKDTVDALRVAGVRDSVKIIVGGNQVTKDVCELVGADAFTSNAAEGVKIVQEWMKATKRVDVLKYGMMTDLQQCSEKIV</sequence>
<keyword evidence="6" id="KW-1185">Reference proteome</keyword>
<dbReference type="GO" id="GO:0050667">
    <property type="term" value="P:homocysteine metabolic process"/>
    <property type="evidence" value="ECO:0007669"/>
    <property type="project" value="TreeGrafter"/>
</dbReference>
<dbReference type="SUPFAM" id="SSF52242">
    <property type="entry name" value="Cobalamin (vitamin B12)-binding domain"/>
    <property type="match status" value="1"/>
</dbReference>
<name>A0A974XGN0_9FIRM</name>
<evidence type="ECO:0000313" key="6">
    <source>
        <dbReference type="Proteomes" id="UP000663499"/>
    </source>
</evidence>
<dbReference type="Pfam" id="PF02310">
    <property type="entry name" value="B12-binding"/>
    <property type="match status" value="1"/>
</dbReference>
<dbReference type="GO" id="GO:0031419">
    <property type="term" value="F:cobalamin binding"/>
    <property type="evidence" value="ECO:0007669"/>
    <property type="project" value="InterPro"/>
</dbReference>
<dbReference type="SMART" id="SM01018">
    <property type="entry name" value="B12-binding_2"/>
    <property type="match status" value="1"/>
</dbReference>
<gene>
    <name evidence="5" type="ORF">J0B03_05465</name>
</gene>
<dbReference type="InterPro" id="IPR003759">
    <property type="entry name" value="Cbl-bd_cap"/>
</dbReference>
<keyword evidence="1" id="KW-0479">Metal-binding</keyword>
<keyword evidence="2" id="KW-0170">Cobalt</keyword>
<reference evidence="5" key="1">
    <citation type="submission" date="2021-03" db="EMBL/GenBank/DDBJ databases">
        <title>Alkalibacter marinus sp. nov., isolated from tidal flat sediment.</title>
        <authorList>
            <person name="Namirimu T."/>
            <person name="Yang J.-A."/>
            <person name="Yang S.-H."/>
            <person name="Kim Y.-J."/>
            <person name="Kwon K.K."/>
        </authorList>
    </citation>
    <scope>NUCLEOTIDE SEQUENCE</scope>
    <source>
        <strain evidence="5">ES005</strain>
    </source>
</reference>
<dbReference type="AlphaFoldDB" id="A0A974XGN0"/>
<evidence type="ECO:0000313" key="5">
    <source>
        <dbReference type="EMBL" id="QSX09512.1"/>
    </source>
</evidence>
<evidence type="ECO:0000256" key="2">
    <source>
        <dbReference type="ARBA" id="ARBA00023285"/>
    </source>
</evidence>
<dbReference type="SUPFAM" id="SSF47644">
    <property type="entry name" value="Methionine synthase domain"/>
    <property type="match status" value="1"/>
</dbReference>
<accession>A0A974XGN0</accession>
<dbReference type="PROSITE" id="PS51337">
    <property type="entry name" value="B12_BINDING_NTER"/>
    <property type="match status" value="1"/>
</dbReference>
<dbReference type="InterPro" id="IPR006158">
    <property type="entry name" value="Cobalamin-bd"/>
</dbReference>
<dbReference type="PANTHER" id="PTHR45833:SF1">
    <property type="entry name" value="METHIONINE SYNTHASE"/>
    <property type="match status" value="1"/>
</dbReference>
<dbReference type="PROSITE" id="PS51332">
    <property type="entry name" value="B12_BINDING"/>
    <property type="match status" value="1"/>
</dbReference>
<dbReference type="Gene3D" id="3.40.50.280">
    <property type="entry name" value="Cobalamin-binding domain"/>
    <property type="match status" value="1"/>
</dbReference>
<dbReference type="KEGG" id="alka:J0B03_05465"/>
<dbReference type="InterPro" id="IPR036724">
    <property type="entry name" value="Cobalamin-bd_sf"/>
</dbReference>
<dbReference type="InterPro" id="IPR036594">
    <property type="entry name" value="Meth_synthase_dom"/>
</dbReference>
<dbReference type="RefSeq" id="WP_207300843.1">
    <property type="nucleotide sequence ID" value="NZ_CP071444.1"/>
</dbReference>
<organism evidence="5 6">
    <name type="scientific">Alkalibacter rhizosphaerae</name>
    <dbReference type="NCBI Taxonomy" id="2815577"/>
    <lineage>
        <taxon>Bacteria</taxon>
        <taxon>Bacillati</taxon>
        <taxon>Bacillota</taxon>
        <taxon>Clostridia</taxon>
        <taxon>Eubacteriales</taxon>
        <taxon>Eubacteriaceae</taxon>
        <taxon>Alkalibacter</taxon>
    </lineage>
</organism>
<dbReference type="PANTHER" id="PTHR45833">
    <property type="entry name" value="METHIONINE SYNTHASE"/>
    <property type="match status" value="1"/>
</dbReference>
<dbReference type="GO" id="GO:0046653">
    <property type="term" value="P:tetrahydrofolate metabolic process"/>
    <property type="evidence" value="ECO:0007669"/>
    <property type="project" value="TreeGrafter"/>
</dbReference>
<dbReference type="InterPro" id="IPR050554">
    <property type="entry name" value="Met_Synthase/Corrinoid"/>
</dbReference>
<evidence type="ECO:0000256" key="1">
    <source>
        <dbReference type="ARBA" id="ARBA00022723"/>
    </source>
</evidence>
<protein>
    <submittedName>
        <fullName evidence="5">Cobalamin-dependent protein</fullName>
    </submittedName>
</protein>
<dbReference type="GO" id="GO:0005829">
    <property type="term" value="C:cytosol"/>
    <property type="evidence" value="ECO:0007669"/>
    <property type="project" value="TreeGrafter"/>
</dbReference>
<dbReference type="Gene3D" id="1.10.1240.10">
    <property type="entry name" value="Methionine synthase domain"/>
    <property type="match status" value="1"/>
</dbReference>
<feature type="domain" description="B12-binding" evidence="3">
    <location>
        <begin position="90"/>
        <end position="221"/>
    </location>
</feature>
<dbReference type="GO" id="GO:0008705">
    <property type="term" value="F:methionine synthase activity"/>
    <property type="evidence" value="ECO:0007669"/>
    <property type="project" value="TreeGrafter"/>
</dbReference>
<dbReference type="GO" id="GO:0046872">
    <property type="term" value="F:metal ion binding"/>
    <property type="evidence" value="ECO:0007669"/>
    <property type="project" value="UniProtKB-KW"/>
</dbReference>
<dbReference type="Pfam" id="PF02607">
    <property type="entry name" value="B12-binding_2"/>
    <property type="match status" value="1"/>
</dbReference>
<evidence type="ECO:0000259" key="3">
    <source>
        <dbReference type="PROSITE" id="PS51332"/>
    </source>
</evidence>
<dbReference type="Proteomes" id="UP000663499">
    <property type="component" value="Chromosome"/>
</dbReference>
<feature type="domain" description="B12-binding N-terminal" evidence="4">
    <location>
        <begin position="1"/>
        <end position="90"/>
    </location>
</feature>
<proteinExistence type="predicted"/>
<dbReference type="EMBL" id="CP071444">
    <property type="protein sequence ID" value="QSX09512.1"/>
    <property type="molecule type" value="Genomic_DNA"/>
</dbReference>
<evidence type="ECO:0000259" key="4">
    <source>
        <dbReference type="PROSITE" id="PS51337"/>
    </source>
</evidence>